<dbReference type="GO" id="GO:0003677">
    <property type="term" value="F:DNA binding"/>
    <property type="evidence" value="ECO:0007669"/>
    <property type="project" value="InterPro"/>
</dbReference>
<dbReference type="Pfam" id="PF01381">
    <property type="entry name" value="HTH_3"/>
    <property type="match status" value="1"/>
</dbReference>
<feature type="region of interest" description="Disordered" evidence="1">
    <location>
        <begin position="75"/>
        <end position="121"/>
    </location>
</feature>
<dbReference type="CDD" id="cd00093">
    <property type="entry name" value="HTH_XRE"/>
    <property type="match status" value="1"/>
</dbReference>
<accession>A0A939FXL1</accession>
<dbReference type="EMBL" id="JAFMPP010000006">
    <property type="protein sequence ID" value="MBO0662626.1"/>
    <property type="molecule type" value="Genomic_DNA"/>
</dbReference>
<comment type="caution">
    <text evidence="3">The sequence shown here is derived from an EMBL/GenBank/DDBJ whole genome shotgun (WGS) entry which is preliminary data.</text>
</comment>
<dbReference type="AlphaFoldDB" id="A0A939FXL1"/>
<feature type="compositionally biased region" description="Basic and acidic residues" evidence="1">
    <location>
        <begin position="106"/>
        <end position="121"/>
    </location>
</feature>
<dbReference type="SUPFAM" id="SSF47413">
    <property type="entry name" value="lambda repressor-like DNA-binding domains"/>
    <property type="match status" value="1"/>
</dbReference>
<organism evidence="3 4">
    <name type="scientific">Jiella flava</name>
    <dbReference type="NCBI Taxonomy" id="2816857"/>
    <lineage>
        <taxon>Bacteria</taxon>
        <taxon>Pseudomonadati</taxon>
        <taxon>Pseudomonadota</taxon>
        <taxon>Alphaproteobacteria</taxon>
        <taxon>Hyphomicrobiales</taxon>
        <taxon>Aurantimonadaceae</taxon>
        <taxon>Jiella</taxon>
    </lineage>
</organism>
<feature type="domain" description="HTH cro/C1-type" evidence="2">
    <location>
        <begin position="6"/>
        <end position="39"/>
    </location>
</feature>
<gene>
    <name evidence="3" type="ORF">J1C48_08560</name>
</gene>
<evidence type="ECO:0000313" key="3">
    <source>
        <dbReference type="EMBL" id="MBO0662626.1"/>
    </source>
</evidence>
<dbReference type="SMART" id="SM00530">
    <property type="entry name" value="HTH_XRE"/>
    <property type="match status" value="1"/>
</dbReference>
<evidence type="ECO:0000256" key="1">
    <source>
        <dbReference type="SAM" id="MobiDB-lite"/>
    </source>
</evidence>
<dbReference type="Proteomes" id="UP000664122">
    <property type="component" value="Unassembled WGS sequence"/>
</dbReference>
<name>A0A939FXL1_9HYPH</name>
<keyword evidence="4" id="KW-1185">Reference proteome</keyword>
<sequence>MTPQTFKEWRKALGFKQKEVAEKLGLKKRVIQYYEKGHRDGKAVEIPKSIELACLALALGYEHYDAAVLPDKVAGEDTAADDETAASQAKQPGDRPGDDSTAASPSDRESTAKMPDETTAS</sequence>
<dbReference type="Gene3D" id="1.10.260.40">
    <property type="entry name" value="lambda repressor-like DNA-binding domains"/>
    <property type="match status" value="1"/>
</dbReference>
<dbReference type="InterPro" id="IPR001387">
    <property type="entry name" value="Cro/C1-type_HTH"/>
</dbReference>
<reference evidence="3" key="1">
    <citation type="submission" date="2021-03" db="EMBL/GenBank/DDBJ databases">
        <title>Whole genome sequence of Jiella sp. CQZ9-1.</title>
        <authorList>
            <person name="Tuo L."/>
        </authorList>
    </citation>
    <scope>NUCLEOTIDE SEQUENCE</scope>
    <source>
        <strain evidence="3">CQZ9-1</strain>
    </source>
</reference>
<protein>
    <submittedName>
        <fullName evidence="3">Helix-turn-helix transcriptional regulator</fullName>
    </submittedName>
</protein>
<evidence type="ECO:0000313" key="4">
    <source>
        <dbReference type="Proteomes" id="UP000664122"/>
    </source>
</evidence>
<dbReference type="PROSITE" id="PS50943">
    <property type="entry name" value="HTH_CROC1"/>
    <property type="match status" value="1"/>
</dbReference>
<proteinExistence type="predicted"/>
<evidence type="ECO:0000259" key="2">
    <source>
        <dbReference type="PROSITE" id="PS50943"/>
    </source>
</evidence>
<dbReference type="InterPro" id="IPR010982">
    <property type="entry name" value="Lambda_DNA-bd_dom_sf"/>
</dbReference>